<organism evidence="2 3">
    <name type="scientific">Ktedonosporobacter rubrisoli</name>
    <dbReference type="NCBI Taxonomy" id="2509675"/>
    <lineage>
        <taxon>Bacteria</taxon>
        <taxon>Bacillati</taxon>
        <taxon>Chloroflexota</taxon>
        <taxon>Ktedonobacteria</taxon>
        <taxon>Ktedonobacterales</taxon>
        <taxon>Ktedonosporobacteraceae</taxon>
        <taxon>Ktedonosporobacter</taxon>
    </lineage>
</organism>
<dbReference type="InterPro" id="IPR025117">
    <property type="entry name" value="DUF4037"/>
</dbReference>
<dbReference type="Pfam" id="PF13228">
    <property type="entry name" value="DUF4037"/>
    <property type="match status" value="1"/>
</dbReference>
<keyword evidence="3" id="KW-1185">Reference proteome</keyword>
<protein>
    <submittedName>
        <fullName evidence="2">DUF4037 domain-containing protein</fullName>
    </submittedName>
</protein>
<name>A0A4P6JJD1_KTERU</name>
<gene>
    <name evidence="2" type="ORF">EPA93_04140</name>
</gene>
<dbReference type="RefSeq" id="WP_129885826.1">
    <property type="nucleotide sequence ID" value="NZ_CP035758.1"/>
</dbReference>
<proteinExistence type="predicted"/>
<dbReference type="Proteomes" id="UP000290365">
    <property type="component" value="Chromosome"/>
</dbReference>
<dbReference type="KEGG" id="kbs:EPA93_04140"/>
<sequence>MSTFIAGRDLNRRFYLEVVLPLLNTSFPQLNYAAALLGPGSETLGLDSEMSMDHDWGLHFFLFLQEQDAHLGNTIANILSQQLPSTFLDIPVSFPVEPIEPRTRIMKRPTDGPINHRIIPITVRNFVRIQLGFDLAQPLEAADWLTFPSHALGEIVAGEVYHDATGELSALRSQLSWYPRDIWLYLLAAGWQRIGQEEHLMPRAGYMNDELGSALIGSRLVRDVMRLGFLMEKRYAPYAKWFGTAFTRLHCAQSLGPILWRAQQASSWKEREEALCRAYEQLAHMHNALGLTQKLPETVSPFFERPFQVIHGELFAQALLKQISDPAVQRIARQRLIGNIDQWSDNTDIEGLERAKLRSLYS</sequence>
<accession>A0A4P6JJD1</accession>
<dbReference type="OrthoDB" id="3030at2"/>
<feature type="domain" description="DUF4037" evidence="1">
    <location>
        <begin position="144"/>
        <end position="242"/>
    </location>
</feature>
<evidence type="ECO:0000313" key="2">
    <source>
        <dbReference type="EMBL" id="QBD75227.1"/>
    </source>
</evidence>
<reference evidence="2 3" key="1">
    <citation type="submission" date="2019-01" db="EMBL/GenBank/DDBJ databases">
        <title>Ktedonosporobacter rubrisoli SCAWS-G2.</title>
        <authorList>
            <person name="Huang Y."/>
            <person name="Yan B."/>
        </authorList>
    </citation>
    <scope>NUCLEOTIDE SEQUENCE [LARGE SCALE GENOMIC DNA]</scope>
    <source>
        <strain evidence="2 3">SCAWS-G2</strain>
    </source>
</reference>
<dbReference type="AlphaFoldDB" id="A0A4P6JJD1"/>
<evidence type="ECO:0000313" key="3">
    <source>
        <dbReference type="Proteomes" id="UP000290365"/>
    </source>
</evidence>
<dbReference type="EMBL" id="CP035758">
    <property type="protein sequence ID" value="QBD75227.1"/>
    <property type="molecule type" value="Genomic_DNA"/>
</dbReference>
<evidence type="ECO:0000259" key="1">
    <source>
        <dbReference type="Pfam" id="PF13228"/>
    </source>
</evidence>